<dbReference type="Proteomes" id="UP000002745">
    <property type="component" value="Chromosome"/>
</dbReference>
<accession>C6XI42</accession>
<evidence type="ECO:0000313" key="2">
    <source>
        <dbReference type="EMBL" id="ACT58868.1"/>
    </source>
</evidence>
<protein>
    <submittedName>
        <fullName evidence="2">Uncharacterized protein</fullName>
    </submittedName>
</protein>
<dbReference type="KEGG" id="hba:Hbal_1176"/>
<evidence type="ECO:0000256" key="1">
    <source>
        <dbReference type="SAM" id="MobiDB-lite"/>
    </source>
</evidence>
<sequence>MNSKSQELLALIKKSRSKPNITASHVEEFLADYERLGRTEFLNLVAKELEKPARAVKSSRKPPHPLSGALKSAQTRTGMKAAEFKKTVLDSIDFNKYAELKRPAASVSLTKMLEVLSTVITQGDLERIIEQVGERYRLKR</sequence>
<dbReference type="RefSeq" id="WP_015827018.1">
    <property type="nucleotide sequence ID" value="NC_012982.1"/>
</dbReference>
<dbReference type="EMBL" id="CP001678">
    <property type="protein sequence ID" value="ACT58868.1"/>
    <property type="molecule type" value="Genomic_DNA"/>
</dbReference>
<feature type="region of interest" description="Disordered" evidence="1">
    <location>
        <begin position="52"/>
        <end position="74"/>
    </location>
</feature>
<organism evidence="2 3">
    <name type="scientific">Hirschia baltica (strain ATCC 49814 / DSM 5838 / IFAM 1418)</name>
    <dbReference type="NCBI Taxonomy" id="582402"/>
    <lineage>
        <taxon>Bacteria</taxon>
        <taxon>Pseudomonadati</taxon>
        <taxon>Pseudomonadota</taxon>
        <taxon>Alphaproteobacteria</taxon>
        <taxon>Hyphomonadales</taxon>
        <taxon>Hyphomonadaceae</taxon>
        <taxon>Hirschia</taxon>
    </lineage>
</organism>
<reference evidence="3" key="1">
    <citation type="journal article" date="2011" name="J. Bacteriol.">
        <title>Genome sequences of eight morphologically diverse alphaproteobacteria.</title>
        <authorList>
            <consortium name="US DOE Joint Genome Institute"/>
            <person name="Brown P.J."/>
            <person name="Kysela D.T."/>
            <person name="Buechlein A."/>
            <person name="Hemmerich C."/>
            <person name="Brun Y.V."/>
        </authorList>
    </citation>
    <scope>NUCLEOTIDE SEQUENCE [LARGE SCALE GENOMIC DNA]</scope>
    <source>
        <strain evidence="3">ATCC 49814 / DSM 5838 / IFAM 1418</strain>
    </source>
</reference>
<proteinExistence type="predicted"/>
<keyword evidence="3" id="KW-1185">Reference proteome</keyword>
<gene>
    <name evidence="2" type="ordered locus">Hbal_1176</name>
</gene>
<dbReference type="HOGENOM" id="CLU_1832425_0_0_5"/>
<dbReference type="AlphaFoldDB" id="C6XI42"/>
<evidence type="ECO:0000313" key="3">
    <source>
        <dbReference type="Proteomes" id="UP000002745"/>
    </source>
</evidence>
<name>C6XI42_HIRBI</name>